<feature type="chain" id="PRO_5043709968" evidence="2">
    <location>
        <begin position="21"/>
        <end position="121"/>
    </location>
</feature>
<keyword evidence="2" id="KW-0732">Signal</keyword>
<comment type="caution">
    <text evidence="3">The sequence shown here is derived from an EMBL/GenBank/DDBJ whole genome shotgun (WGS) entry which is preliminary data.</text>
</comment>
<proteinExistence type="predicted"/>
<dbReference type="EMBL" id="JAYKXP010000104">
    <property type="protein sequence ID" value="KAK7026467.1"/>
    <property type="molecule type" value="Genomic_DNA"/>
</dbReference>
<gene>
    <name evidence="3" type="ORF">VNI00_015626</name>
</gene>
<dbReference type="AlphaFoldDB" id="A0AAW0BJB8"/>
<evidence type="ECO:0000313" key="4">
    <source>
        <dbReference type="Proteomes" id="UP001383192"/>
    </source>
</evidence>
<sequence>MQNLLITLLALSLLLTTILYNPRMEPKLQWILTILTLVLVARTLGIRMRQKTAPHDEKKVVGHAEVPLPLITKRMVFPHAYSLDGQYRYKPTEKWNATSIPCETHGVRAQRVNEGMIALES</sequence>
<evidence type="ECO:0000256" key="1">
    <source>
        <dbReference type="SAM" id="Phobius"/>
    </source>
</evidence>
<organism evidence="3 4">
    <name type="scientific">Paramarasmius palmivorus</name>
    <dbReference type="NCBI Taxonomy" id="297713"/>
    <lineage>
        <taxon>Eukaryota</taxon>
        <taxon>Fungi</taxon>
        <taxon>Dikarya</taxon>
        <taxon>Basidiomycota</taxon>
        <taxon>Agaricomycotina</taxon>
        <taxon>Agaricomycetes</taxon>
        <taxon>Agaricomycetidae</taxon>
        <taxon>Agaricales</taxon>
        <taxon>Marasmiineae</taxon>
        <taxon>Marasmiaceae</taxon>
        <taxon>Paramarasmius</taxon>
    </lineage>
</organism>
<feature type="transmembrane region" description="Helical" evidence="1">
    <location>
        <begin position="29"/>
        <end position="45"/>
    </location>
</feature>
<keyword evidence="1" id="KW-0472">Membrane</keyword>
<protein>
    <submittedName>
        <fullName evidence="3">Uncharacterized protein</fullName>
    </submittedName>
</protein>
<keyword evidence="1" id="KW-1133">Transmembrane helix</keyword>
<accession>A0AAW0BJB8</accession>
<keyword evidence="4" id="KW-1185">Reference proteome</keyword>
<evidence type="ECO:0000256" key="2">
    <source>
        <dbReference type="SAM" id="SignalP"/>
    </source>
</evidence>
<name>A0AAW0BJB8_9AGAR</name>
<dbReference type="Proteomes" id="UP001383192">
    <property type="component" value="Unassembled WGS sequence"/>
</dbReference>
<evidence type="ECO:0000313" key="3">
    <source>
        <dbReference type="EMBL" id="KAK7026467.1"/>
    </source>
</evidence>
<keyword evidence="1" id="KW-0812">Transmembrane</keyword>
<reference evidence="3 4" key="1">
    <citation type="submission" date="2024-01" db="EMBL/GenBank/DDBJ databases">
        <title>A draft genome for a cacao thread blight-causing isolate of Paramarasmius palmivorus.</title>
        <authorList>
            <person name="Baruah I.K."/>
            <person name="Bukari Y."/>
            <person name="Amoako-Attah I."/>
            <person name="Meinhardt L.W."/>
            <person name="Bailey B.A."/>
            <person name="Cohen S.P."/>
        </authorList>
    </citation>
    <scope>NUCLEOTIDE SEQUENCE [LARGE SCALE GENOMIC DNA]</scope>
    <source>
        <strain evidence="3 4">GH-12</strain>
    </source>
</reference>
<feature type="signal peptide" evidence="2">
    <location>
        <begin position="1"/>
        <end position="20"/>
    </location>
</feature>